<dbReference type="Proteomes" id="UP000235162">
    <property type="component" value="Unassembled WGS sequence"/>
</dbReference>
<evidence type="ECO:0000259" key="1">
    <source>
        <dbReference type="Pfam" id="PF01636"/>
    </source>
</evidence>
<dbReference type="RefSeq" id="WP_102106415.1">
    <property type="nucleotide sequence ID" value="NZ_BMYL01000004.1"/>
</dbReference>
<proteinExistence type="predicted"/>
<dbReference type="Gene3D" id="3.90.1200.10">
    <property type="match status" value="1"/>
</dbReference>
<reference evidence="2 3" key="1">
    <citation type="submission" date="2018-01" db="EMBL/GenBank/DDBJ databases">
        <title>The draft genome sequence of Halioglobus japonicus S1-36.</title>
        <authorList>
            <person name="Du Z.-J."/>
            <person name="Shi M.-J."/>
        </authorList>
    </citation>
    <scope>NUCLEOTIDE SEQUENCE [LARGE SCALE GENOMIC DNA]</scope>
    <source>
        <strain evidence="2 3">S1-36</strain>
    </source>
</reference>
<accession>A0AAP8MC71</accession>
<dbReference type="AlphaFoldDB" id="A0AAP8MC71"/>
<feature type="domain" description="Aminoglycoside phosphotransferase" evidence="1">
    <location>
        <begin position="57"/>
        <end position="250"/>
    </location>
</feature>
<protein>
    <recommendedName>
        <fullName evidence="1">Aminoglycoside phosphotransferase domain-containing protein</fullName>
    </recommendedName>
</protein>
<dbReference type="SUPFAM" id="SSF56112">
    <property type="entry name" value="Protein kinase-like (PK-like)"/>
    <property type="match status" value="1"/>
</dbReference>
<dbReference type="InterPro" id="IPR051678">
    <property type="entry name" value="AGP_Transferase"/>
</dbReference>
<dbReference type="Pfam" id="PF01636">
    <property type="entry name" value="APH"/>
    <property type="match status" value="1"/>
</dbReference>
<evidence type="ECO:0000313" key="3">
    <source>
        <dbReference type="Proteomes" id="UP000235162"/>
    </source>
</evidence>
<evidence type="ECO:0000313" key="2">
    <source>
        <dbReference type="EMBL" id="PLW85056.1"/>
    </source>
</evidence>
<dbReference type="EMBL" id="PKUR01000004">
    <property type="protein sequence ID" value="PLW85056.1"/>
    <property type="molecule type" value="Genomic_DNA"/>
</dbReference>
<organism evidence="2 3">
    <name type="scientific">Halioglobus japonicus</name>
    <dbReference type="NCBI Taxonomy" id="930805"/>
    <lineage>
        <taxon>Bacteria</taxon>
        <taxon>Pseudomonadati</taxon>
        <taxon>Pseudomonadota</taxon>
        <taxon>Gammaproteobacteria</taxon>
        <taxon>Cellvibrionales</taxon>
        <taxon>Halieaceae</taxon>
        <taxon>Halioglobus</taxon>
    </lineage>
</organism>
<dbReference type="KEGG" id="hja:BST95_01840"/>
<keyword evidence="3" id="KW-1185">Reference proteome</keyword>
<dbReference type="InterPro" id="IPR011009">
    <property type="entry name" value="Kinase-like_dom_sf"/>
</dbReference>
<name>A0AAP8MC71_9GAMM</name>
<dbReference type="PANTHER" id="PTHR21310">
    <property type="entry name" value="AMINOGLYCOSIDE PHOSPHOTRANSFERASE-RELATED-RELATED"/>
    <property type="match status" value="1"/>
</dbReference>
<comment type="caution">
    <text evidence="2">The sequence shown here is derived from an EMBL/GenBank/DDBJ whole genome shotgun (WGS) entry which is preliminary data.</text>
</comment>
<dbReference type="InterPro" id="IPR002575">
    <property type="entry name" value="Aminoglycoside_PTrfase"/>
</dbReference>
<sequence>MTAETSSKTFDQDQFKAECIAGITDWVAENLGGTVVSTKRLERWRPQWKVSYTVDGQEHAVLVRGNRPNAGEHDLRFEMDVMAALEANDIRVPHIYGWMDTPKAFVMTWIDTEDRAPGMLHTAIENPTTMSDERWQAMLSYMDHLAQVHAVPVSEFTHIKSLSEPPETAADIALRATERMYMAGVYTNNNDSVFEFLQHWLRRNVPEHRTKASFIAGDAGQFMSAGTEVLALLDFEIANIGDTHWDLACFRGRHPYENMGDIPALYRRYEEVTGEPVDLPVVAYHTVAFLQLAGIATKFFGDPKAIGGNWIEGMLEYASITRRACEAIAELQGFELDYDLTLPEPAFKSLEESALQKMLADIARLPTSSAFQDWERDLLHAIPEFLLNHSRYRDWFEGESIRDINELTGGRHTDLTAADKAIVALIAHNDSDDDEALVRIMHHRSLRLSMIIAGTNPDPDNPLFHILDPILAAAD</sequence>
<gene>
    <name evidence="2" type="ORF">C0029_16105</name>
</gene>